<feature type="compositionally biased region" description="Basic and acidic residues" evidence="1">
    <location>
        <begin position="1"/>
        <end position="11"/>
    </location>
</feature>
<feature type="compositionally biased region" description="Polar residues" evidence="1">
    <location>
        <begin position="69"/>
        <end position="79"/>
    </location>
</feature>
<gene>
    <name evidence="2" type="ORF">AVEN_182552_1</name>
</gene>
<organism evidence="2 3">
    <name type="scientific">Araneus ventricosus</name>
    <name type="common">Orbweaver spider</name>
    <name type="synonym">Epeira ventricosa</name>
    <dbReference type="NCBI Taxonomy" id="182803"/>
    <lineage>
        <taxon>Eukaryota</taxon>
        <taxon>Metazoa</taxon>
        <taxon>Ecdysozoa</taxon>
        <taxon>Arthropoda</taxon>
        <taxon>Chelicerata</taxon>
        <taxon>Arachnida</taxon>
        <taxon>Araneae</taxon>
        <taxon>Araneomorphae</taxon>
        <taxon>Entelegynae</taxon>
        <taxon>Araneoidea</taxon>
        <taxon>Araneidae</taxon>
        <taxon>Araneus</taxon>
    </lineage>
</organism>
<keyword evidence="3" id="KW-1185">Reference proteome</keyword>
<dbReference type="Proteomes" id="UP000499080">
    <property type="component" value="Unassembled WGS sequence"/>
</dbReference>
<dbReference type="AlphaFoldDB" id="A0A4Y2BY41"/>
<feature type="compositionally biased region" description="Polar residues" evidence="1">
    <location>
        <begin position="26"/>
        <end position="37"/>
    </location>
</feature>
<name>A0A4Y2BY41_ARAVE</name>
<reference evidence="2 3" key="1">
    <citation type="journal article" date="2019" name="Sci. Rep.">
        <title>Orb-weaving spider Araneus ventricosus genome elucidates the spidroin gene catalogue.</title>
        <authorList>
            <person name="Kono N."/>
            <person name="Nakamura H."/>
            <person name="Ohtoshi R."/>
            <person name="Moran D.A.P."/>
            <person name="Shinohara A."/>
            <person name="Yoshida Y."/>
            <person name="Fujiwara M."/>
            <person name="Mori M."/>
            <person name="Tomita M."/>
            <person name="Arakawa K."/>
        </authorList>
    </citation>
    <scope>NUCLEOTIDE SEQUENCE [LARGE SCALE GENOMIC DNA]</scope>
</reference>
<proteinExistence type="predicted"/>
<sequence>MKSSRRSDRMRRQTHGCQSAHRGTDTLGTLDNPNTSVFDRPLLPNDAHLLEPLKKTLTDEDTETGTDFPHSSTGLYTRK</sequence>
<feature type="region of interest" description="Disordered" evidence="1">
    <location>
        <begin position="56"/>
        <end position="79"/>
    </location>
</feature>
<protein>
    <submittedName>
        <fullName evidence="2">Uncharacterized protein</fullName>
    </submittedName>
</protein>
<dbReference type="EMBL" id="BGPR01000125">
    <property type="protein sequence ID" value="GBL96978.1"/>
    <property type="molecule type" value="Genomic_DNA"/>
</dbReference>
<feature type="region of interest" description="Disordered" evidence="1">
    <location>
        <begin position="1"/>
        <end position="43"/>
    </location>
</feature>
<comment type="caution">
    <text evidence="2">The sequence shown here is derived from an EMBL/GenBank/DDBJ whole genome shotgun (WGS) entry which is preliminary data.</text>
</comment>
<evidence type="ECO:0000313" key="2">
    <source>
        <dbReference type="EMBL" id="GBL96978.1"/>
    </source>
</evidence>
<evidence type="ECO:0000256" key="1">
    <source>
        <dbReference type="SAM" id="MobiDB-lite"/>
    </source>
</evidence>
<accession>A0A4Y2BY41</accession>
<evidence type="ECO:0000313" key="3">
    <source>
        <dbReference type="Proteomes" id="UP000499080"/>
    </source>
</evidence>